<protein>
    <submittedName>
        <fullName evidence="2">Uncharacterized protein</fullName>
    </submittedName>
</protein>
<evidence type="ECO:0000313" key="2">
    <source>
        <dbReference type="EMBL" id="CAF0700027.1"/>
    </source>
</evidence>
<dbReference type="Proteomes" id="UP000663859">
    <property type="component" value="Unassembled WGS sequence"/>
</dbReference>
<proteinExistence type="predicted"/>
<evidence type="ECO:0000313" key="3">
    <source>
        <dbReference type="Proteomes" id="UP000663859"/>
    </source>
</evidence>
<keyword evidence="3" id="KW-1185">Reference proteome</keyword>
<gene>
    <name evidence="2" type="ORF">MPNT_320015</name>
</gene>
<sequence>MQNFIETENRFLEARPRHPKAKLAKTRFYSSSKSSQPPSQLRNAFGSRESHVVPSLCY</sequence>
<feature type="region of interest" description="Disordered" evidence="1">
    <location>
        <begin position="16"/>
        <end position="58"/>
    </location>
</feature>
<comment type="caution">
    <text evidence="2">The sequence shown here is derived from an EMBL/GenBank/DDBJ whole genome shotgun (WGS) entry which is preliminary data.</text>
</comment>
<reference evidence="2" key="1">
    <citation type="submission" date="2021-02" db="EMBL/GenBank/DDBJ databases">
        <authorList>
            <person name="Cremers G."/>
            <person name="Picone N."/>
        </authorList>
    </citation>
    <scope>NUCLEOTIDE SEQUENCE</scope>
    <source>
        <strain evidence="2">PQ17</strain>
    </source>
</reference>
<organism evidence="2 3">
    <name type="scientific">Candidatus Methylacidithermus pantelleriae</name>
    <dbReference type="NCBI Taxonomy" id="2744239"/>
    <lineage>
        <taxon>Bacteria</taxon>
        <taxon>Pseudomonadati</taxon>
        <taxon>Verrucomicrobiota</taxon>
        <taxon>Methylacidiphilae</taxon>
        <taxon>Methylacidiphilales</taxon>
        <taxon>Methylacidiphilaceae</taxon>
        <taxon>Candidatus Methylacidithermus</taxon>
    </lineage>
</organism>
<evidence type="ECO:0000256" key="1">
    <source>
        <dbReference type="SAM" id="MobiDB-lite"/>
    </source>
</evidence>
<dbReference type="AlphaFoldDB" id="A0A8J2FSP1"/>
<accession>A0A8J2FSP1</accession>
<feature type="compositionally biased region" description="Low complexity" evidence="1">
    <location>
        <begin position="30"/>
        <end position="40"/>
    </location>
</feature>
<dbReference type="EMBL" id="CAJNOB010000026">
    <property type="protein sequence ID" value="CAF0700027.1"/>
    <property type="molecule type" value="Genomic_DNA"/>
</dbReference>
<name>A0A8J2FSP1_9BACT</name>